<name>A0A2X3VG34_9STRE</name>
<gene>
    <name evidence="1" type="ORF">NCTC12278_00983</name>
</gene>
<dbReference type="Pfam" id="PF08866">
    <property type="entry name" value="DUF1831"/>
    <property type="match status" value="1"/>
</dbReference>
<dbReference type="OrthoDB" id="2166222at2"/>
<accession>A0A2X3VG34</accession>
<evidence type="ECO:0000313" key="1">
    <source>
        <dbReference type="EMBL" id="SQF40414.1"/>
    </source>
</evidence>
<dbReference type="EMBL" id="LS483343">
    <property type="protein sequence ID" value="SQF40414.1"/>
    <property type="molecule type" value="Genomic_DNA"/>
</dbReference>
<dbReference type="Proteomes" id="UP000249495">
    <property type="component" value="Chromosome 1"/>
</dbReference>
<dbReference type="Gene3D" id="3.30.1820.10">
    <property type="entry name" value="Lp2179-like"/>
    <property type="match status" value="1"/>
</dbReference>
<dbReference type="SUPFAM" id="SSF160800">
    <property type="entry name" value="Lp2179-like"/>
    <property type="match status" value="1"/>
</dbReference>
<dbReference type="RefSeq" id="WP_018029840.1">
    <property type="nucleotide sequence ID" value="NZ_CAMCCF010000001.1"/>
</dbReference>
<dbReference type="InterPro" id="IPR035942">
    <property type="entry name" value="Lp2179-like_sf"/>
</dbReference>
<proteinExistence type="predicted"/>
<dbReference type="InterPro" id="IPR014965">
    <property type="entry name" value="Amino_acid_metab_prot_put"/>
</dbReference>
<protein>
    <submittedName>
        <fullName evidence="1">Domain of uncharacterized function (DUF1831)</fullName>
    </submittedName>
</protein>
<dbReference type="STRING" id="1123303.GCA_000372425_00511"/>
<reference evidence="1 2" key="1">
    <citation type="submission" date="2018-06" db="EMBL/GenBank/DDBJ databases">
        <authorList>
            <consortium name="Pathogen Informatics"/>
            <person name="Doyle S."/>
        </authorList>
    </citation>
    <scope>NUCLEOTIDE SEQUENCE [LARGE SCALE GENOMIC DNA]</scope>
    <source>
        <strain evidence="1 2">NCTC12278</strain>
    </source>
</reference>
<dbReference type="KEGG" id="sfer:NCTC12278_00983"/>
<sequence length="118" mass="13753">MAFETKITLPDCKYSYAISPKIKKYTLRDTTFNQNRLGNYELNRLLEKVPNSGNGFPLKIIINKELTGFKLSITDLSGLRPVNIFNKEEHQILQEKFYFLMDSLVERDIFEKSDNVKA</sequence>
<dbReference type="AlphaFoldDB" id="A0A2X3VG34"/>
<keyword evidence="2" id="KW-1185">Reference proteome</keyword>
<organism evidence="1 2">
    <name type="scientific">Streptococcus ferus</name>
    <dbReference type="NCBI Taxonomy" id="1345"/>
    <lineage>
        <taxon>Bacteria</taxon>
        <taxon>Bacillati</taxon>
        <taxon>Bacillota</taxon>
        <taxon>Bacilli</taxon>
        <taxon>Lactobacillales</taxon>
        <taxon>Streptococcaceae</taxon>
        <taxon>Streptococcus</taxon>
    </lineage>
</organism>
<evidence type="ECO:0000313" key="2">
    <source>
        <dbReference type="Proteomes" id="UP000249495"/>
    </source>
</evidence>